<reference evidence="1 2" key="1">
    <citation type="submission" date="2015-08" db="EMBL/GenBank/DDBJ databases">
        <title>Genome sequence of Streptococcus phocae subsp. phocae ATCC 51973T isolated from liver specimen obtained from seal.</title>
        <authorList>
            <person name="Avendano-Herrera R."/>
        </authorList>
    </citation>
    <scope>NUCLEOTIDE SEQUENCE [LARGE SCALE GENOMIC DNA]</scope>
    <source>
        <strain evidence="1 2">ATCC 51973</strain>
    </source>
</reference>
<protein>
    <submittedName>
        <fullName evidence="1">Cystathionine beta-lyase</fullName>
    </submittedName>
</protein>
<dbReference type="STRING" id="119224.AKK44_03625"/>
<dbReference type="PATRIC" id="fig|119224.3.peg.254"/>
<proteinExistence type="predicted"/>
<dbReference type="RefSeq" id="WP_037595486.1">
    <property type="nucleotide sequence ID" value="NZ_LHQM01000010.1"/>
</dbReference>
<dbReference type="Proteomes" id="UP000049578">
    <property type="component" value="Unassembled WGS sequence"/>
</dbReference>
<gene>
    <name evidence="1" type="ORF">AKK44_03625</name>
</gene>
<keyword evidence="2" id="KW-1185">Reference proteome</keyword>
<evidence type="ECO:0000313" key="1">
    <source>
        <dbReference type="EMBL" id="KPJ22746.1"/>
    </source>
</evidence>
<comment type="caution">
    <text evidence="1">The sequence shown here is derived from an EMBL/GenBank/DDBJ whole genome shotgun (WGS) entry which is preliminary data.</text>
</comment>
<evidence type="ECO:0000313" key="2">
    <source>
        <dbReference type="Proteomes" id="UP000049578"/>
    </source>
</evidence>
<name>A0A0P6S8E4_9STRE</name>
<dbReference type="GO" id="GO:0016829">
    <property type="term" value="F:lyase activity"/>
    <property type="evidence" value="ECO:0007669"/>
    <property type="project" value="UniProtKB-KW"/>
</dbReference>
<keyword evidence="1" id="KW-0456">Lyase</keyword>
<organism evidence="1 2">
    <name type="scientific">Streptococcus phocae</name>
    <dbReference type="NCBI Taxonomy" id="119224"/>
    <lineage>
        <taxon>Bacteria</taxon>
        <taxon>Bacillati</taxon>
        <taxon>Bacillota</taxon>
        <taxon>Bacilli</taxon>
        <taxon>Lactobacillales</taxon>
        <taxon>Streptococcaceae</taxon>
        <taxon>Streptococcus</taxon>
    </lineage>
</organism>
<dbReference type="AlphaFoldDB" id="A0A0P6S8E4"/>
<accession>A0A0P6S8E4</accession>
<sequence>MTDYIQLAMTYGGFTSLDKVYLTNRLKELTEAQKLAFITPPPSVINAYFAEIYQKQSPAAATDYYYDLSRALQLTPEVPSFDEEKPFVRLNLLGASYGFVYDKDDEVAIVFSEKPEAVSSELLFELARIFPHYVVYLDNKVIKMAKPQFDDASLTDITPEGVLLSKVYRLSDDVTLLKGFNTEELLALRQDFSGQCYYSFAQREFKIYITH</sequence>
<dbReference type="EMBL" id="LHQM01000010">
    <property type="protein sequence ID" value="KPJ22746.1"/>
    <property type="molecule type" value="Genomic_DNA"/>
</dbReference>